<dbReference type="EMBL" id="CP028475">
    <property type="protein sequence ID" value="AVW91283.1"/>
    <property type="molecule type" value="Genomic_DNA"/>
</dbReference>
<keyword evidence="2" id="KW-0812">Transmembrane</keyword>
<organism evidence="4 5">
    <name type="scientific">Celeribacter baekdonensis</name>
    <dbReference type="NCBI Taxonomy" id="875171"/>
    <lineage>
        <taxon>Bacteria</taxon>
        <taxon>Pseudomonadati</taxon>
        <taxon>Pseudomonadota</taxon>
        <taxon>Alphaproteobacteria</taxon>
        <taxon>Rhodobacterales</taxon>
        <taxon>Roseobacteraceae</taxon>
        <taxon>Celeribacter</taxon>
    </lineage>
</organism>
<dbReference type="SUPFAM" id="SSF52499">
    <property type="entry name" value="Isochorismatase-like hydrolases"/>
    <property type="match status" value="1"/>
</dbReference>
<feature type="transmembrane region" description="Helical" evidence="2">
    <location>
        <begin position="6"/>
        <end position="28"/>
    </location>
</feature>
<dbReference type="PANTHER" id="PTHR43540:SF1">
    <property type="entry name" value="ISOCHORISMATASE HYDROLASE"/>
    <property type="match status" value="1"/>
</dbReference>
<evidence type="ECO:0000313" key="4">
    <source>
        <dbReference type="EMBL" id="AVW91283.1"/>
    </source>
</evidence>
<feature type="domain" description="Isochorismatase-like" evidence="3">
    <location>
        <begin position="41"/>
        <end position="193"/>
    </location>
</feature>
<dbReference type="InterPro" id="IPR000868">
    <property type="entry name" value="Isochorismatase-like_dom"/>
</dbReference>
<dbReference type="AlphaFoldDB" id="A0A2R4M293"/>
<evidence type="ECO:0000313" key="5">
    <source>
        <dbReference type="Proteomes" id="UP000241447"/>
    </source>
</evidence>
<dbReference type="GO" id="GO:0016787">
    <property type="term" value="F:hydrolase activity"/>
    <property type="evidence" value="ECO:0007669"/>
    <property type="project" value="UniProtKB-KW"/>
</dbReference>
<sequence length="207" mass="22296">MTTLVYGIGAAVIAAFAWLVFGIIRIGAISRGKRLGDRTGTAVLLIDLQTVFWDRGPYSDTAKLAAKAVILEEVRAAKRMGHPVIAIRQEWSIPVTKMIARMAMRGQAVEGTLGTELAEPFAGLADHGLVKRVQDAFETGDLDPLLEKLGVGTLRIVGLDFNYCVLKTVLAARNRGYAVTVVKRGTLSGAPTEPAEHRMISAEVVLQ</sequence>
<dbReference type="InterPro" id="IPR050272">
    <property type="entry name" value="Isochorismatase-like_hydrls"/>
</dbReference>
<dbReference type="Gene3D" id="3.40.50.850">
    <property type="entry name" value="Isochorismatase-like"/>
    <property type="match status" value="1"/>
</dbReference>
<dbReference type="Proteomes" id="UP000241447">
    <property type="component" value="Chromosome"/>
</dbReference>
<dbReference type="CDD" id="cd00431">
    <property type="entry name" value="cysteine_hydrolases"/>
    <property type="match status" value="1"/>
</dbReference>
<dbReference type="KEGG" id="cbak:DA792_09495"/>
<proteinExistence type="predicted"/>
<keyword evidence="2" id="KW-1133">Transmembrane helix</keyword>
<gene>
    <name evidence="4" type="ORF">DA792_09495</name>
</gene>
<dbReference type="InterPro" id="IPR036380">
    <property type="entry name" value="Isochorismatase-like_sf"/>
</dbReference>
<protein>
    <submittedName>
        <fullName evidence="4">Cysteine hydrolase</fullName>
    </submittedName>
</protein>
<accession>A0A2R4M293</accession>
<evidence type="ECO:0000259" key="3">
    <source>
        <dbReference type="Pfam" id="PF00857"/>
    </source>
</evidence>
<evidence type="ECO:0000256" key="2">
    <source>
        <dbReference type="SAM" id="Phobius"/>
    </source>
</evidence>
<dbReference type="OrthoDB" id="9807387at2"/>
<reference evidence="4 5" key="1">
    <citation type="submission" date="2018-03" db="EMBL/GenBank/DDBJ databases">
        <title>The Complete Genome of Celeribacter baekdonensis strain LH4, a Thiosulfate-Oxidizing Alphaproteobacterium Isolated from Gulf of Mexico Continental Slope Sediments.</title>
        <authorList>
            <person name="Flood B.E."/>
            <person name="Bailey J.V."/>
            <person name="Leprich D."/>
        </authorList>
    </citation>
    <scope>NUCLEOTIDE SEQUENCE [LARGE SCALE GENOMIC DNA]</scope>
    <source>
        <strain evidence="4 5">LH4</strain>
    </source>
</reference>
<dbReference type="Pfam" id="PF00857">
    <property type="entry name" value="Isochorismatase"/>
    <property type="match status" value="1"/>
</dbReference>
<evidence type="ECO:0000256" key="1">
    <source>
        <dbReference type="ARBA" id="ARBA00022801"/>
    </source>
</evidence>
<dbReference type="RefSeq" id="WP_107719729.1">
    <property type="nucleotide sequence ID" value="NZ_CP028475.1"/>
</dbReference>
<dbReference type="PANTHER" id="PTHR43540">
    <property type="entry name" value="PEROXYUREIDOACRYLATE/UREIDOACRYLATE AMIDOHYDROLASE-RELATED"/>
    <property type="match status" value="1"/>
</dbReference>
<keyword evidence="1 4" id="KW-0378">Hydrolase</keyword>
<keyword evidence="2" id="KW-0472">Membrane</keyword>
<name>A0A2R4M293_9RHOB</name>